<organism evidence="10 11">
    <name type="scientific">Moraxella bovoculi 237</name>
    <dbReference type="NCBI Taxonomy" id="743974"/>
    <lineage>
        <taxon>Bacteria</taxon>
        <taxon>Pseudomonadati</taxon>
        <taxon>Pseudomonadota</taxon>
        <taxon>Gammaproteobacteria</taxon>
        <taxon>Moraxellales</taxon>
        <taxon>Moraxellaceae</taxon>
        <taxon>Moraxella</taxon>
    </lineage>
</organism>
<keyword evidence="5 9" id="KW-0808">Transferase</keyword>
<comment type="subcellular location">
    <subcellularLocation>
        <location evidence="9">Cytoplasm</location>
    </subcellularLocation>
</comment>
<evidence type="ECO:0000313" key="11">
    <source>
        <dbReference type="Proteomes" id="UP000035860"/>
    </source>
</evidence>
<evidence type="ECO:0000256" key="5">
    <source>
        <dbReference type="ARBA" id="ARBA00022679"/>
    </source>
</evidence>
<dbReference type="AlphaFoldDB" id="A0A066UET6"/>
<feature type="binding site" evidence="9">
    <location>
        <position position="153"/>
    </location>
    <ligand>
        <name>substrate</name>
    </ligand>
</feature>
<evidence type="ECO:0000256" key="9">
    <source>
        <dbReference type="HAMAP-Rule" id="MF_01106"/>
    </source>
</evidence>
<evidence type="ECO:0000256" key="2">
    <source>
        <dbReference type="ARBA" id="ARBA00011475"/>
    </source>
</evidence>
<reference evidence="10 11" key="1">
    <citation type="journal article" date="2014" name="Genome Announc.">
        <title>Draft Genome Sequence of Moraxella bovoculi Strain 237T (ATCC BAA-1259T) Isolated from a Calf with Infectious Bovine Keratoconjunctivitis.</title>
        <authorList>
            <person name="Calcutt M.J."/>
            <person name="Foecking M.F."/>
            <person name="Martin N.T."/>
            <person name="Mhlanga-Mutangadura T."/>
            <person name="Reilly T.J."/>
        </authorList>
    </citation>
    <scope>NUCLEOTIDE SEQUENCE [LARGE SCALE GENOMIC DNA]</scope>
    <source>
        <strain evidence="10 11">237</strain>
    </source>
</reference>
<evidence type="ECO:0000256" key="4">
    <source>
        <dbReference type="ARBA" id="ARBA00022605"/>
    </source>
</evidence>
<dbReference type="eggNOG" id="COG1364">
    <property type="taxonomic scope" value="Bacteria"/>
</dbReference>
<dbReference type="FunFam" id="3.60.70.12:FF:000001">
    <property type="entry name" value="Arginine biosynthesis bifunctional protein ArgJ, chloroplastic"/>
    <property type="match status" value="1"/>
</dbReference>
<comment type="pathway">
    <text evidence="9">Amino-acid biosynthesis; L-arginine biosynthesis; L-ornithine and N-acetyl-L-glutamate from L-glutamate and N(2)-acetyl-L-ornithine (cyclic): step 1/1.</text>
</comment>
<keyword evidence="11" id="KW-1185">Reference proteome</keyword>
<comment type="subunit">
    <text evidence="2 9">Heterotetramer of two alpha and two beta chains.</text>
</comment>
<dbReference type="RefSeq" id="WP_036362668.1">
    <property type="nucleotide sequence ID" value="NZ_AOMT01000005.1"/>
</dbReference>
<feature type="binding site" evidence="9">
    <location>
        <position position="399"/>
    </location>
    <ligand>
        <name>substrate</name>
    </ligand>
</feature>
<feature type="active site" description="Nucleophile" evidence="9">
    <location>
        <position position="190"/>
    </location>
</feature>
<dbReference type="GO" id="GO:0004358">
    <property type="term" value="F:L-glutamate N-acetyltransferase activity, acting on acetyl-L-ornithine as donor"/>
    <property type="evidence" value="ECO:0007669"/>
    <property type="project" value="UniProtKB-UniRule"/>
</dbReference>
<keyword evidence="6 9" id="KW-0068">Autocatalytic cleavage</keyword>
<comment type="function">
    <text evidence="9">Catalyzes two activities which are involved in the cyclic version of arginine biosynthesis: the synthesis of N-acetylglutamate from glutamate and acetyl-CoA as the acetyl donor, and of ornithine by transacetylation between N(2)-acetylornithine and glutamate.</text>
</comment>
<feature type="binding site" evidence="9">
    <location>
        <position position="190"/>
    </location>
    <ligand>
        <name>substrate</name>
    </ligand>
</feature>
<dbReference type="EC" id="2.3.1.35" evidence="9"/>
<dbReference type="UniPathway" id="UPA00068">
    <property type="reaction ID" value="UER00106"/>
</dbReference>
<feature type="chain" id="PRO_5023262862" description="Arginine biosynthesis bifunctional protein ArgJ beta chain" evidence="9">
    <location>
        <begin position="190"/>
        <end position="404"/>
    </location>
</feature>
<name>A0A066UET6_9GAMM</name>
<comment type="catalytic activity">
    <reaction evidence="9">
        <text>L-glutamate + acetyl-CoA = N-acetyl-L-glutamate + CoA + H(+)</text>
        <dbReference type="Rhea" id="RHEA:24292"/>
        <dbReference type="ChEBI" id="CHEBI:15378"/>
        <dbReference type="ChEBI" id="CHEBI:29985"/>
        <dbReference type="ChEBI" id="CHEBI:44337"/>
        <dbReference type="ChEBI" id="CHEBI:57287"/>
        <dbReference type="ChEBI" id="CHEBI:57288"/>
        <dbReference type="EC" id="2.3.1.1"/>
    </reaction>
</comment>
<dbReference type="Proteomes" id="UP000035860">
    <property type="component" value="Unassembled WGS sequence"/>
</dbReference>
<keyword evidence="9" id="KW-0511">Multifunctional enzyme</keyword>
<dbReference type="InterPro" id="IPR016117">
    <property type="entry name" value="ArgJ-like_dom_sf"/>
</dbReference>
<evidence type="ECO:0000313" key="10">
    <source>
        <dbReference type="EMBL" id="KDN25941.1"/>
    </source>
</evidence>
<protein>
    <recommendedName>
        <fullName evidence="9">Arginine biosynthesis bifunctional protein ArgJ</fullName>
    </recommendedName>
    <domain>
        <recommendedName>
            <fullName evidence="9">Glutamate N-acetyltransferase</fullName>
            <ecNumber evidence="9">2.3.1.35</ecNumber>
        </recommendedName>
        <alternativeName>
            <fullName evidence="9">Ornithine acetyltransferase</fullName>
            <shortName evidence="9">OATase</shortName>
        </alternativeName>
        <alternativeName>
            <fullName evidence="9">Ornithine transacetylase</fullName>
        </alternativeName>
    </domain>
    <domain>
        <recommendedName>
            <fullName evidence="9">Amino-acid acetyltransferase</fullName>
            <ecNumber evidence="9">2.3.1.1</ecNumber>
        </recommendedName>
        <alternativeName>
            <fullName evidence="9">N-acetylglutamate synthase</fullName>
            <shortName evidence="9">AGSase</shortName>
        </alternativeName>
    </domain>
    <component>
        <recommendedName>
            <fullName evidence="9">Arginine biosynthesis bifunctional protein ArgJ alpha chain</fullName>
        </recommendedName>
    </component>
    <component>
        <recommendedName>
            <fullName evidence="9">Arginine biosynthesis bifunctional protein ArgJ beta chain</fullName>
        </recommendedName>
    </component>
</protein>
<feature type="site" description="Involved in the stabilization of negative charge on the oxyanion by the formation of the oxyanion hole" evidence="9">
    <location>
        <position position="116"/>
    </location>
</feature>
<dbReference type="GO" id="GO:0006592">
    <property type="term" value="P:ornithine biosynthetic process"/>
    <property type="evidence" value="ECO:0007669"/>
    <property type="project" value="TreeGrafter"/>
</dbReference>
<feature type="chain" id="PRO_5023262861" description="Arginine biosynthesis bifunctional protein ArgJ alpha chain" evidence="9">
    <location>
        <begin position="1"/>
        <end position="189"/>
    </location>
</feature>
<evidence type="ECO:0000256" key="1">
    <source>
        <dbReference type="ARBA" id="ARBA00006774"/>
    </source>
</evidence>
<accession>A0A066UET6</accession>
<dbReference type="EMBL" id="AOMT01000005">
    <property type="protein sequence ID" value="KDN25941.1"/>
    <property type="molecule type" value="Genomic_DNA"/>
</dbReference>
<feature type="site" description="Involved in the stabilization of negative charge on the oxyanion by the formation of the oxyanion hole" evidence="9">
    <location>
        <position position="117"/>
    </location>
</feature>
<gene>
    <name evidence="9 10" type="primary">argJ</name>
    <name evidence="10" type="ORF">MBO_02075</name>
</gene>
<dbReference type="Pfam" id="PF01960">
    <property type="entry name" value="ArgJ"/>
    <property type="match status" value="1"/>
</dbReference>
<dbReference type="PANTHER" id="PTHR23100:SF0">
    <property type="entry name" value="ARGININE BIOSYNTHESIS BIFUNCTIONAL PROTEIN ARGJ, MITOCHONDRIAL"/>
    <property type="match status" value="1"/>
</dbReference>
<dbReference type="NCBIfam" id="TIGR00120">
    <property type="entry name" value="ArgJ"/>
    <property type="match status" value="1"/>
</dbReference>
<comment type="catalytic activity">
    <reaction evidence="8 9">
        <text>N(2)-acetyl-L-ornithine + L-glutamate = N-acetyl-L-glutamate + L-ornithine</text>
        <dbReference type="Rhea" id="RHEA:15349"/>
        <dbReference type="ChEBI" id="CHEBI:29985"/>
        <dbReference type="ChEBI" id="CHEBI:44337"/>
        <dbReference type="ChEBI" id="CHEBI:46911"/>
        <dbReference type="ChEBI" id="CHEBI:57805"/>
        <dbReference type="EC" id="2.3.1.35"/>
    </reaction>
</comment>
<comment type="pathway">
    <text evidence="9">Amino-acid biosynthesis; L-arginine biosynthesis; N(2)-acetyl-L-ornithine from L-glutamate: step 1/4.</text>
</comment>
<dbReference type="Gene3D" id="3.10.20.340">
    <property type="entry name" value="ArgJ beta chain, C-terminal domain"/>
    <property type="match status" value="1"/>
</dbReference>
<evidence type="ECO:0000256" key="3">
    <source>
        <dbReference type="ARBA" id="ARBA00022571"/>
    </source>
</evidence>
<dbReference type="GO" id="GO:0005737">
    <property type="term" value="C:cytoplasm"/>
    <property type="evidence" value="ECO:0007669"/>
    <property type="project" value="UniProtKB-SubCell"/>
</dbReference>
<dbReference type="PANTHER" id="PTHR23100">
    <property type="entry name" value="ARGININE BIOSYNTHESIS BIFUNCTIONAL PROTEIN ARGJ"/>
    <property type="match status" value="1"/>
</dbReference>
<evidence type="ECO:0000256" key="8">
    <source>
        <dbReference type="ARBA" id="ARBA00049439"/>
    </source>
</evidence>
<dbReference type="EC" id="2.3.1.1" evidence="9"/>
<dbReference type="NCBIfam" id="NF003802">
    <property type="entry name" value="PRK05388.1"/>
    <property type="match status" value="1"/>
</dbReference>
<dbReference type="FunFam" id="3.10.20.340:FF:000001">
    <property type="entry name" value="Arginine biosynthesis bifunctional protein ArgJ, chloroplastic"/>
    <property type="match status" value="1"/>
</dbReference>
<dbReference type="OrthoDB" id="9804242at2"/>
<dbReference type="Gene3D" id="3.60.70.12">
    <property type="entry name" value="L-amino peptidase D-ALA esterase/amidase"/>
    <property type="match status" value="1"/>
</dbReference>
<sequence length="404" mass="43075">MPVGNVSLVRLLPIDGVKIGICEAGVRYANRRDLTVFEIEDGASVAVVATQNYFVAAPVQLVRKHIQTHTPRYLLINTGNANAGTGQDGIDRALATCQALANKTGVNACEVLPYSTGVIGETLPSERIIAGLDKALADLTADNWLNSAHSIMTTDTTPKGHSVQTTIDGMTYTVTGISKGAGMIRPNMATMLGFVATDAHISPELLQKILVDLTNQSFNRITIDGDTSTNDCCTLIATGKVGDLIDSENHAHYQAIYQAIKDVMLKIAQLIVRDGEGATKFITVKVTGGKTTDDCAKVAYAVAHSPLVKTAFFASDPNWGRILAAVGHAGVPFDQSHVSVSLDEIAICQRGGLADGYTEEQGKVVMSRPEITVSIDLGQGNFTDTVYTCDLSHEYVSINADYRS</sequence>
<comment type="similarity">
    <text evidence="1 9">Belongs to the ArgJ family.</text>
</comment>
<feature type="binding site" evidence="9">
    <location>
        <position position="404"/>
    </location>
    <ligand>
        <name>substrate</name>
    </ligand>
</feature>
<evidence type="ECO:0000256" key="6">
    <source>
        <dbReference type="ARBA" id="ARBA00022813"/>
    </source>
</evidence>
<dbReference type="SUPFAM" id="SSF56266">
    <property type="entry name" value="DmpA/ArgJ-like"/>
    <property type="match status" value="1"/>
</dbReference>
<feature type="binding site" evidence="9">
    <location>
        <position position="276"/>
    </location>
    <ligand>
        <name>substrate</name>
    </ligand>
</feature>
<dbReference type="InterPro" id="IPR002813">
    <property type="entry name" value="Arg_biosynth_ArgJ"/>
</dbReference>
<proteinExistence type="inferred from homology"/>
<dbReference type="GO" id="GO:0004042">
    <property type="term" value="F:L-glutamate N-acetyltransferase activity"/>
    <property type="evidence" value="ECO:0007669"/>
    <property type="project" value="UniProtKB-UniRule"/>
</dbReference>
<feature type="binding site" evidence="9">
    <location>
        <position position="179"/>
    </location>
    <ligand>
        <name>substrate</name>
    </ligand>
</feature>
<keyword evidence="3 9" id="KW-0055">Arginine biosynthesis</keyword>
<keyword evidence="4 9" id="KW-0028">Amino-acid biosynthesis</keyword>
<keyword evidence="7 9" id="KW-0012">Acyltransferase</keyword>
<dbReference type="GO" id="GO:0006526">
    <property type="term" value="P:L-arginine biosynthetic process"/>
    <property type="evidence" value="ECO:0007669"/>
    <property type="project" value="UniProtKB-UniRule"/>
</dbReference>
<dbReference type="CDD" id="cd02152">
    <property type="entry name" value="OAT"/>
    <property type="match status" value="1"/>
</dbReference>
<feature type="site" description="Cleavage; by autolysis" evidence="9">
    <location>
        <begin position="189"/>
        <end position="190"/>
    </location>
</feature>
<comment type="caution">
    <text evidence="10">The sequence shown here is derived from an EMBL/GenBank/DDBJ whole genome shotgun (WGS) entry which is preliminary data.</text>
</comment>
<dbReference type="InterPro" id="IPR042195">
    <property type="entry name" value="ArgJ_beta_C"/>
</dbReference>
<dbReference type="HAMAP" id="MF_01106">
    <property type="entry name" value="ArgJ"/>
    <property type="match status" value="1"/>
</dbReference>
<keyword evidence="9" id="KW-0963">Cytoplasm</keyword>
<evidence type="ECO:0000256" key="7">
    <source>
        <dbReference type="ARBA" id="ARBA00023315"/>
    </source>
</evidence>